<dbReference type="AlphaFoldDB" id="A0A934TZX7"/>
<dbReference type="InterPro" id="IPR012657">
    <property type="entry name" value="23S_rRNA-intervening_sequence"/>
</dbReference>
<sequence>MAESLMFTKARKLAPKIVILSDFIRKRYGEKDMTNQLKRSATSIGANLAEAHYAESTADLLHKQKIALKEANETKYWLEVLYESGYLAEADYKGASGAVEEIIKIVAKSVSTLSKRSS</sequence>
<reference evidence="1" key="1">
    <citation type="submission" date="2021-01" db="EMBL/GenBank/DDBJ databases">
        <title>Genome public.</title>
        <authorList>
            <person name="Liu C."/>
            <person name="Sun Q."/>
        </authorList>
    </citation>
    <scope>NUCLEOTIDE SEQUENCE</scope>
    <source>
        <strain evidence="1">M6</strain>
    </source>
</reference>
<accession>A0A934TZX7</accession>
<evidence type="ECO:0000313" key="2">
    <source>
        <dbReference type="Proteomes" id="UP000633365"/>
    </source>
</evidence>
<dbReference type="PANTHER" id="PTHR38471">
    <property type="entry name" value="FOUR HELIX BUNDLE PROTEIN"/>
    <property type="match status" value="1"/>
</dbReference>
<dbReference type="EMBL" id="JAEQMG010000041">
    <property type="protein sequence ID" value="MBK6087873.1"/>
    <property type="molecule type" value="Genomic_DNA"/>
</dbReference>
<dbReference type="RefSeq" id="WP_186833355.1">
    <property type="nucleotide sequence ID" value="NZ_JAEQMG010000041.1"/>
</dbReference>
<dbReference type="PIRSF" id="PIRSF035652">
    <property type="entry name" value="CHP02436"/>
    <property type="match status" value="1"/>
</dbReference>
<dbReference type="PANTHER" id="PTHR38471:SF2">
    <property type="entry name" value="FOUR HELIX BUNDLE PROTEIN"/>
    <property type="match status" value="1"/>
</dbReference>
<comment type="caution">
    <text evidence="1">The sequence shown here is derived from an EMBL/GenBank/DDBJ whole genome shotgun (WGS) entry which is preliminary data.</text>
</comment>
<gene>
    <name evidence="1" type="ORF">JKK62_04275</name>
</gene>
<organism evidence="1 2">
    <name type="scientific">Ruminococcus difficilis</name>
    <dbReference type="NCBI Taxonomy" id="2763069"/>
    <lineage>
        <taxon>Bacteria</taxon>
        <taxon>Bacillati</taxon>
        <taxon>Bacillota</taxon>
        <taxon>Clostridia</taxon>
        <taxon>Eubacteriales</taxon>
        <taxon>Oscillospiraceae</taxon>
        <taxon>Ruminococcus</taxon>
    </lineage>
</organism>
<dbReference type="Pfam" id="PF05635">
    <property type="entry name" value="23S_rRNA_IVP"/>
    <property type="match status" value="1"/>
</dbReference>
<name>A0A934TZX7_9FIRM</name>
<dbReference type="InterPro" id="IPR036583">
    <property type="entry name" value="23S_rRNA_IVS_sf"/>
</dbReference>
<dbReference type="Proteomes" id="UP000633365">
    <property type="component" value="Unassembled WGS sequence"/>
</dbReference>
<proteinExistence type="predicted"/>
<dbReference type="SUPFAM" id="SSF158446">
    <property type="entry name" value="IVS-encoded protein-like"/>
    <property type="match status" value="1"/>
</dbReference>
<protein>
    <submittedName>
        <fullName evidence="1">Four helix bundle protein</fullName>
    </submittedName>
</protein>
<dbReference type="NCBIfam" id="TIGR02436">
    <property type="entry name" value="four helix bundle protein"/>
    <property type="match status" value="1"/>
</dbReference>
<evidence type="ECO:0000313" key="1">
    <source>
        <dbReference type="EMBL" id="MBK6087873.1"/>
    </source>
</evidence>
<keyword evidence="2" id="KW-1185">Reference proteome</keyword>
<dbReference type="Gene3D" id="1.20.1440.60">
    <property type="entry name" value="23S rRNA-intervening sequence"/>
    <property type="match status" value="1"/>
</dbReference>